<evidence type="ECO:0000313" key="1">
    <source>
        <dbReference type="EMBL" id="PIR99205.1"/>
    </source>
</evidence>
<dbReference type="EMBL" id="PFAF01000009">
    <property type="protein sequence ID" value="PIR99205.1"/>
    <property type="molecule type" value="Genomic_DNA"/>
</dbReference>
<dbReference type="SUPFAM" id="SSF109604">
    <property type="entry name" value="HD-domain/PDEase-like"/>
    <property type="match status" value="1"/>
</dbReference>
<sequence length="187" mass="21054">MNVVTKSREFALSEIEKFGAPHLIHFEIAERKAIQLAEQLGADKKVVQTGVYLMDVKLGQAMQEGKLAQHVEMSSVASREFLSQFKLPATQVNQIINCVEAHHGAIPFASIEAEIVANADCYRFIHPKGFFLFLTVMGKRGSFADALDMVESKLDEKHSILSLDFCKNELEEVYRGLKNYISMARQF</sequence>
<dbReference type="AlphaFoldDB" id="A0A2H0VJD3"/>
<gene>
    <name evidence="1" type="ORF">COT87_00675</name>
</gene>
<comment type="caution">
    <text evidence="1">The sequence shown here is derived from an EMBL/GenBank/DDBJ whole genome shotgun (WGS) entry which is preliminary data.</text>
</comment>
<evidence type="ECO:0000313" key="2">
    <source>
        <dbReference type="Proteomes" id="UP000230796"/>
    </source>
</evidence>
<name>A0A2H0VJD3_9BACT</name>
<dbReference type="Proteomes" id="UP000230796">
    <property type="component" value="Unassembled WGS sequence"/>
</dbReference>
<evidence type="ECO:0008006" key="3">
    <source>
        <dbReference type="Google" id="ProtNLM"/>
    </source>
</evidence>
<dbReference type="Gene3D" id="1.10.3210.10">
    <property type="entry name" value="Hypothetical protein af1432"/>
    <property type="match status" value="1"/>
</dbReference>
<organism evidence="1 2">
    <name type="scientific">Candidatus Collierbacteria bacterium CG10_big_fil_rev_8_21_14_0_10_44_9</name>
    <dbReference type="NCBI Taxonomy" id="1974535"/>
    <lineage>
        <taxon>Bacteria</taxon>
        <taxon>Candidatus Collieribacteriota</taxon>
    </lineage>
</organism>
<protein>
    <recommendedName>
        <fullName evidence="3">HD domain-containing protein</fullName>
    </recommendedName>
</protein>
<proteinExistence type="predicted"/>
<accession>A0A2H0VJD3</accession>
<reference evidence="2" key="1">
    <citation type="submission" date="2017-09" db="EMBL/GenBank/DDBJ databases">
        <title>Depth-based differentiation of microbial function through sediment-hosted aquifers and enrichment of novel symbionts in the deep terrestrial subsurface.</title>
        <authorList>
            <person name="Probst A.J."/>
            <person name="Ladd B."/>
            <person name="Jarett J.K."/>
            <person name="Geller-Mcgrath D.E."/>
            <person name="Sieber C.M.K."/>
            <person name="Emerson J.B."/>
            <person name="Anantharaman K."/>
            <person name="Thomas B.C."/>
            <person name="Malmstrom R."/>
            <person name="Stieglmeier M."/>
            <person name="Klingl A."/>
            <person name="Woyke T."/>
            <person name="Ryan C.M."/>
            <person name="Banfield J.F."/>
        </authorList>
    </citation>
    <scope>NUCLEOTIDE SEQUENCE [LARGE SCALE GENOMIC DNA]</scope>
</reference>